<evidence type="ECO:0000256" key="1">
    <source>
        <dbReference type="SAM" id="MobiDB-lite"/>
    </source>
</evidence>
<dbReference type="Proteomes" id="UP000076842">
    <property type="component" value="Unassembled WGS sequence"/>
</dbReference>
<protein>
    <submittedName>
        <fullName evidence="2">Uncharacterized protein</fullName>
    </submittedName>
</protein>
<reference evidence="2 3" key="1">
    <citation type="journal article" date="2016" name="Mol. Biol. Evol.">
        <title>Comparative Genomics of Early-Diverging Mushroom-Forming Fungi Provides Insights into the Origins of Lignocellulose Decay Capabilities.</title>
        <authorList>
            <person name="Nagy L.G."/>
            <person name="Riley R."/>
            <person name="Tritt A."/>
            <person name="Adam C."/>
            <person name="Daum C."/>
            <person name="Floudas D."/>
            <person name="Sun H."/>
            <person name="Yadav J.S."/>
            <person name="Pangilinan J."/>
            <person name="Larsson K.H."/>
            <person name="Matsuura K."/>
            <person name="Barry K."/>
            <person name="Labutti K."/>
            <person name="Kuo R."/>
            <person name="Ohm R.A."/>
            <person name="Bhattacharya S.S."/>
            <person name="Shirouzu T."/>
            <person name="Yoshinaga Y."/>
            <person name="Martin F.M."/>
            <person name="Grigoriev I.V."/>
            <person name="Hibbett D.S."/>
        </authorList>
    </citation>
    <scope>NUCLEOTIDE SEQUENCE [LARGE SCALE GENOMIC DNA]</scope>
    <source>
        <strain evidence="2 3">HHB12733</strain>
    </source>
</reference>
<dbReference type="AlphaFoldDB" id="A0A165FUQ4"/>
<dbReference type="InParanoid" id="A0A165FUQ4"/>
<keyword evidence="3" id="KW-1185">Reference proteome</keyword>
<dbReference type="EMBL" id="KV423966">
    <property type="protein sequence ID" value="KZT57223.1"/>
    <property type="molecule type" value="Genomic_DNA"/>
</dbReference>
<feature type="compositionally biased region" description="Polar residues" evidence="1">
    <location>
        <begin position="146"/>
        <end position="158"/>
    </location>
</feature>
<sequence>MFRVRPVLRLGFATFRETRAYLNGEVGQLPCWNNMYSALLCCRELSRLDSGVHCTTWTRRPMARRIGLVAISISISIDAQHRASRFSRRPNPAIFGTALALSVWRSEAGGGSSPSGGSDSLATPNVAAGTELHSHLPFYQGRVGSSPRSNARKNSQSREPQKPTADKLPGSGG</sequence>
<evidence type="ECO:0000313" key="2">
    <source>
        <dbReference type="EMBL" id="KZT57223.1"/>
    </source>
</evidence>
<evidence type="ECO:0000313" key="3">
    <source>
        <dbReference type="Proteomes" id="UP000076842"/>
    </source>
</evidence>
<accession>A0A165FUQ4</accession>
<name>A0A165FUQ4_9BASI</name>
<proteinExistence type="predicted"/>
<gene>
    <name evidence="2" type="ORF">CALCODRAFT_287903</name>
</gene>
<feature type="region of interest" description="Disordered" evidence="1">
    <location>
        <begin position="137"/>
        <end position="173"/>
    </location>
</feature>
<organism evidence="2 3">
    <name type="scientific">Calocera cornea HHB12733</name>
    <dbReference type="NCBI Taxonomy" id="1353952"/>
    <lineage>
        <taxon>Eukaryota</taxon>
        <taxon>Fungi</taxon>
        <taxon>Dikarya</taxon>
        <taxon>Basidiomycota</taxon>
        <taxon>Agaricomycotina</taxon>
        <taxon>Dacrymycetes</taxon>
        <taxon>Dacrymycetales</taxon>
        <taxon>Dacrymycetaceae</taxon>
        <taxon>Calocera</taxon>
    </lineage>
</organism>